<dbReference type="EMBL" id="JBBLZC010000012">
    <property type="protein sequence ID" value="MEK0084100.1"/>
    <property type="molecule type" value="Genomic_DNA"/>
</dbReference>
<protein>
    <recommendedName>
        <fullName evidence="3">Asparagine synthetase domain-containing protein</fullName>
    </recommendedName>
</protein>
<comment type="caution">
    <text evidence="1">The sequence shown here is derived from an EMBL/GenBank/DDBJ whole genome shotgun (WGS) entry which is preliminary data.</text>
</comment>
<evidence type="ECO:0000313" key="2">
    <source>
        <dbReference type="Proteomes" id="UP001375743"/>
    </source>
</evidence>
<dbReference type="Gene3D" id="3.40.50.620">
    <property type="entry name" value="HUPs"/>
    <property type="match status" value="1"/>
</dbReference>
<evidence type="ECO:0008006" key="3">
    <source>
        <dbReference type="Google" id="ProtNLM"/>
    </source>
</evidence>
<evidence type="ECO:0000313" key="1">
    <source>
        <dbReference type="EMBL" id="MEK0084100.1"/>
    </source>
</evidence>
<keyword evidence="2" id="KW-1185">Reference proteome</keyword>
<proteinExistence type="predicted"/>
<reference evidence="1 2" key="1">
    <citation type="submission" date="2024-01" db="EMBL/GenBank/DDBJ databases">
        <title>Multi-omics insights into the function and evolution of sodium benzoate biodegradation pathways in Benzoatithermus flavus gen. nov., sp. nov. from hot spring.</title>
        <authorList>
            <person name="Hu C.-J."/>
            <person name="Li W.-J."/>
        </authorList>
    </citation>
    <scope>NUCLEOTIDE SEQUENCE [LARGE SCALE GENOMIC DNA]</scope>
    <source>
        <strain evidence="1 2">SYSU G07066</strain>
    </source>
</reference>
<accession>A0ABU8XSA3</accession>
<name>A0ABU8XSA3_9PROT</name>
<dbReference type="InterPro" id="IPR014729">
    <property type="entry name" value="Rossmann-like_a/b/a_fold"/>
</dbReference>
<sequence>MLIDAHTQPTMLFETGLRWWRGERFTIGWKGHLFRPGLPADVPSVEAIAAELERQPLAAVCANLAGVFGLFVWDGSQRSWQVACDHTGLFSIFHDGTSLAGTSFLDVAAACGATPAEVDPDRIAEFLVQGMLFDHRTLVPRIRLLAGSQVLRLACDGSGTRLTLEEKRFGQDPVVRDAEFLVRHVDDLACSLQGRRVSIDISGGFDSRLLACLLDRHGVVAEAAVSGEPGSADVVLGGEVAKRLRLPFFPTRHDLADLERELPTVFREGGGLVDLCKFHRDRQTALARRARGVEVFVHGGGGEFLKDFYFHHEFPFYGRRGASLERFYDLRVAPLRLPPGLLGVRGREGARRARAEALALFERYRAGTNHETCDRISLFVRQPQVFAGQFSGYIHLGLDVAAPFLERANALAASSLSPWSRCMEGWHRRLITRFRPDVAVLPTTEGYSASGRPLDRLRDLASHARNEARRAANKIGQRVVGRTLLPKAGTNELDAPGFIQRLRATRRFHEAVGRLQDLAVLGPSVTPAAVPAGYVGRVLAVGMCLEHLEQSAGHRPQPKTAAAAA</sequence>
<gene>
    <name evidence="1" type="ORF">U1T56_13125</name>
</gene>
<dbReference type="Proteomes" id="UP001375743">
    <property type="component" value="Unassembled WGS sequence"/>
</dbReference>
<organism evidence="1 2">
    <name type="scientific">Benzoatithermus flavus</name>
    <dbReference type="NCBI Taxonomy" id="3108223"/>
    <lineage>
        <taxon>Bacteria</taxon>
        <taxon>Pseudomonadati</taxon>
        <taxon>Pseudomonadota</taxon>
        <taxon>Alphaproteobacteria</taxon>
        <taxon>Geminicoccales</taxon>
        <taxon>Geminicoccaceae</taxon>
        <taxon>Benzoatithermus</taxon>
    </lineage>
</organism>
<dbReference type="SUPFAM" id="SSF52402">
    <property type="entry name" value="Adenine nucleotide alpha hydrolases-like"/>
    <property type="match status" value="1"/>
</dbReference>
<dbReference type="RefSeq" id="WP_418159947.1">
    <property type="nucleotide sequence ID" value="NZ_JBBLZC010000012.1"/>
</dbReference>